<dbReference type="InterPro" id="IPR047115">
    <property type="entry name" value="ARSB"/>
</dbReference>
<protein>
    <recommendedName>
        <fullName evidence="8">Sulfatase N-terminal domain-containing protein</fullName>
    </recommendedName>
</protein>
<dbReference type="InterPro" id="IPR000917">
    <property type="entry name" value="Sulfatase_N"/>
</dbReference>
<dbReference type="GO" id="GO:0046872">
    <property type="term" value="F:metal ion binding"/>
    <property type="evidence" value="ECO:0007669"/>
    <property type="project" value="UniProtKB-KW"/>
</dbReference>
<comment type="cofactor">
    <cofactor evidence="1">
        <name>Ca(2+)</name>
        <dbReference type="ChEBI" id="CHEBI:29108"/>
    </cofactor>
</comment>
<evidence type="ECO:0000256" key="5">
    <source>
        <dbReference type="ARBA" id="ARBA00022837"/>
    </source>
</evidence>
<evidence type="ECO:0000256" key="1">
    <source>
        <dbReference type="ARBA" id="ARBA00001913"/>
    </source>
</evidence>
<dbReference type="PROSITE" id="PS00149">
    <property type="entry name" value="SULFATASE_2"/>
    <property type="match status" value="1"/>
</dbReference>
<evidence type="ECO:0000256" key="6">
    <source>
        <dbReference type="ARBA" id="ARBA00023180"/>
    </source>
</evidence>
<accession>A0AAV2A9Q8</accession>
<dbReference type="EMBL" id="CAXIEN010000125">
    <property type="protein sequence ID" value="CAL1279735.1"/>
    <property type="molecule type" value="Genomic_DNA"/>
</dbReference>
<dbReference type="PANTHER" id="PTHR10342:SF264">
    <property type="entry name" value="MIP05773P-RELATED"/>
    <property type="match status" value="1"/>
</dbReference>
<dbReference type="Pfam" id="PF00884">
    <property type="entry name" value="Sulfatase"/>
    <property type="match status" value="1"/>
</dbReference>
<keyword evidence="10" id="KW-1185">Reference proteome</keyword>
<evidence type="ECO:0000259" key="8">
    <source>
        <dbReference type="Pfam" id="PF00884"/>
    </source>
</evidence>
<evidence type="ECO:0000256" key="7">
    <source>
        <dbReference type="SAM" id="SignalP"/>
    </source>
</evidence>
<reference evidence="9 10" key="1">
    <citation type="submission" date="2024-04" db="EMBL/GenBank/DDBJ databases">
        <authorList>
            <person name="Rising A."/>
            <person name="Reimegard J."/>
            <person name="Sonavane S."/>
            <person name="Akerstrom W."/>
            <person name="Nylinder S."/>
            <person name="Hedman E."/>
            <person name="Kallberg Y."/>
        </authorList>
    </citation>
    <scope>NUCLEOTIDE SEQUENCE [LARGE SCALE GENOMIC DNA]</scope>
</reference>
<evidence type="ECO:0000256" key="4">
    <source>
        <dbReference type="ARBA" id="ARBA00022801"/>
    </source>
</evidence>
<feature type="domain" description="Sulfatase N-terminal" evidence="8">
    <location>
        <begin position="26"/>
        <end position="354"/>
    </location>
</feature>
<keyword evidence="3" id="KW-0479">Metal-binding</keyword>
<feature type="signal peptide" evidence="7">
    <location>
        <begin position="1"/>
        <end position="19"/>
    </location>
</feature>
<name>A0AAV2A9Q8_9ARAC</name>
<keyword evidence="6" id="KW-0325">Glycoprotein</keyword>
<evidence type="ECO:0000313" key="10">
    <source>
        <dbReference type="Proteomes" id="UP001497382"/>
    </source>
</evidence>
<comment type="similarity">
    <text evidence="2">Belongs to the sulfatase family.</text>
</comment>
<keyword evidence="7" id="KW-0732">Signal</keyword>
<evidence type="ECO:0000313" key="9">
    <source>
        <dbReference type="EMBL" id="CAL1279735.1"/>
    </source>
</evidence>
<dbReference type="Proteomes" id="UP001497382">
    <property type="component" value="Unassembled WGS sequence"/>
</dbReference>
<organism evidence="9 10">
    <name type="scientific">Larinioides sclopetarius</name>
    <dbReference type="NCBI Taxonomy" id="280406"/>
    <lineage>
        <taxon>Eukaryota</taxon>
        <taxon>Metazoa</taxon>
        <taxon>Ecdysozoa</taxon>
        <taxon>Arthropoda</taxon>
        <taxon>Chelicerata</taxon>
        <taxon>Arachnida</taxon>
        <taxon>Araneae</taxon>
        <taxon>Araneomorphae</taxon>
        <taxon>Entelegynae</taxon>
        <taxon>Araneoidea</taxon>
        <taxon>Araneidae</taxon>
        <taxon>Larinioides</taxon>
    </lineage>
</organism>
<keyword evidence="4" id="KW-0378">Hydrolase</keyword>
<keyword evidence="5" id="KW-0106">Calcium</keyword>
<evidence type="ECO:0000256" key="3">
    <source>
        <dbReference type="ARBA" id="ARBA00022723"/>
    </source>
</evidence>
<evidence type="ECO:0000256" key="2">
    <source>
        <dbReference type="ARBA" id="ARBA00008779"/>
    </source>
</evidence>
<sequence length="565" mass="64299">MNIFLGWIILLVNLSCLKASKSSQPPHIVMIYADDLGWNDISYHGSPQIPTPNIDALALNGIILENYYGEWLCTPSRAALLTGKYPMRLGLQHDVILAGEAMGLSLNETIMPQYFKKFGYETHMIGKWHLGYQTREYTPTYRGFDTFFGYWNGLIDYYDHTYLEMTCPSFTQPFFGLDLHDGLSPVRDKQGKYATHLFTDEAEEIIKKHDTSKPLFMYFAHLAAHSGNWFQESQAPADTVSQFKYIKDLNRRIHAGVITEMDNSVGAVFNALYQKNMLENTIFLFVSDNGAETNPAKGFGSNYPLRGKKHTYWEGGIHIPAVIWSPLLNLDKPRISHQLMHVSDWLPSLYSLIGGNVDDLGTIDGINMWQALVDGTPSPRTNMLQTLDSRSGTAAYRQEHLKLCIGTPSSTFDSWYGPSGIPPSGTPTTYDWVFKNGSIVRDVLHEMDMWIVEMPDDVYQNLRTTCLQPPPEEASQCDPSTKPCLFNITADPCEYYDIADKYQDTVQEMEKIIQQYQLEEMVPQDKACDASANPMCHHFMYVPWLDPDYYQECDFLSEDNSTDAY</sequence>
<dbReference type="InterPro" id="IPR017850">
    <property type="entry name" value="Alkaline_phosphatase_core_sf"/>
</dbReference>
<dbReference type="AlphaFoldDB" id="A0AAV2A9Q8"/>
<dbReference type="Gene3D" id="3.40.720.10">
    <property type="entry name" value="Alkaline Phosphatase, subunit A"/>
    <property type="match status" value="1"/>
</dbReference>
<dbReference type="PANTHER" id="PTHR10342">
    <property type="entry name" value="ARYLSULFATASE"/>
    <property type="match status" value="1"/>
</dbReference>
<dbReference type="SUPFAM" id="SSF53649">
    <property type="entry name" value="Alkaline phosphatase-like"/>
    <property type="match status" value="1"/>
</dbReference>
<gene>
    <name evidence="9" type="ORF">LARSCL_LOCUS10561</name>
</gene>
<dbReference type="GO" id="GO:0008484">
    <property type="term" value="F:sulfuric ester hydrolase activity"/>
    <property type="evidence" value="ECO:0007669"/>
    <property type="project" value="InterPro"/>
</dbReference>
<proteinExistence type="inferred from homology"/>
<dbReference type="CDD" id="cd16029">
    <property type="entry name" value="4-S"/>
    <property type="match status" value="1"/>
</dbReference>
<dbReference type="InterPro" id="IPR024607">
    <property type="entry name" value="Sulfatase_CS"/>
</dbReference>
<comment type="caution">
    <text evidence="9">The sequence shown here is derived from an EMBL/GenBank/DDBJ whole genome shotgun (WGS) entry which is preliminary data.</text>
</comment>
<feature type="chain" id="PRO_5043326429" description="Sulfatase N-terminal domain-containing protein" evidence="7">
    <location>
        <begin position="20"/>
        <end position="565"/>
    </location>
</feature>
<dbReference type="Gene3D" id="3.30.1120.10">
    <property type="match status" value="1"/>
</dbReference>